<accession>A0A0F5QIN9</accession>
<dbReference type="InterPro" id="IPR035437">
    <property type="entry name" value="SNase_OB-fold_sf"/>
</dbReference>
<comment type="caution">
    <text evidence="2">The sequence shown here is derived from an EMBL/GenBank/DDBJ whole genome shotgun (WGS) entry which is preliminary data.</text>
</comment>
<dbReference type="Proteomes" id="UP000033411">
    <property type="component" value="Unassembled WGS sequence"/>
</dbReference>
<sequence>MAQPLQLCGNQRNTPTKTCVVDGDTLWLQGEKIRLKSFDTPETQGSQCGGKAEVALGNRAAARLLDLLNNNRWTIERFGKDRYRRTLATIRINGADVGDILISERLARRWPNGDEWWCR</sequence>
<dbReference type="AlphaFoldDB" id="A0A0F5QIN9"/>
<dbReference type="Gene3D" id="2.40.50.90">
    <property type="match status" value="1"/>
</dbReference>
<evidence type="ECO:0000313" key="2">
    <source>
        <dbReference type="EMBL" id="KKC39894.1"/>
    </source>
</evidence>
<gene>
    <name evidence="2" type="ORF">WH87_05045</name>
</gene>
<dbReference type="PROSITE" id="PS50830">
    <property type="entry name" value="TNASE_3"/>
    <property type="match status" value="1"/>
</dbReference>
<keyword evidence="3" id="KW-1185">Reference proteome</keyword>
<protein>
    <recommendedName>
        <fullName evidence="1">TNase-like domain-containing protein</fullName>
    </recommendedName>
</protein>
<dbReference type="EMBL" id="LANJ01000011">
    <property type="protein sequence ID" value="KKC39894.1"/>
    <property type="molecule type" value="Genomic_DNA"/>
</dbReference>
<dbReference type="STRING" id="1293439.WH87_05045"/>
<dbReference type="PATRIC" id="fig|1293439.3.peg.576"/>
<evidence type="ECO:0000259" key="1">
    <source>
        <dbReference type="PROSITE" id="PS50830"/>
    </source>
</evidence>
<organism evidence="2 3">
    <name type="scientific">Devosia epidermidihirudinis</name>
    <dbReference type="NCBI Taxonomy" id="1293439"/>
    <lineage>
        <taxon>Bacteria</taxon>
        <taxon>Pseudomonadati</taxon>
        <taxon>Pseudomonadota</taxon>
        <taxon>Alphaproteobacteria</taxon>
        <taxon>Hyphomicrobiales</taxon>
        <taxon>Devosiaceae</taxon>
        <taxon>Devosia</taxon>
    </lineage>
</organism>
<reference evidence="2 3" key="1">
    <citation type="submission" date="2015-03" db="EMBL/GenBank/DDBJ databases">
        <authorList>
            <person name="Lepp D."/>
            <person name="Hassan Y.I."/>
            <person name="Li X.-Z."/>
            <person name="Zhou T."/>
        </authorList>
    </citation>
    <scope>NUCLEOTIDE SEQUENCE [LARGE SCALE GENOMIC DNA]</scope>
    <source>
        <strain evidence="2 3">E84</strain>
    </source>
</reference>
<proteinExistence type="predicted"/>
<feature type="domain" description="TNase-like" evidence="1">
    <location>
        <begin position="20"/>
        <end position="108"/>
    </location>
</feature>
<dbReference type="SUPFAM" id="SSF50199">
    <property type="entry name" value="Staphylococcal nuclease"/>
    <property type="match status" value="1"/>
</dbReference>
<name>A0A0F5QIN9_9HYPH</name>
<dbReference type="InterPro" id="IPR016071">
    <property type="entry name" value="Staphylococal_nuclease_OB-fold"/>
</dbReference>
<evidence type="ECO:0000313" key="3">
    <source>
        <dbReference type="Proteomes" id="UP000033411"/>
    </source>
</evidence>
<dbReference type="Pfam" id="PF00565">
    <property type="entry name" value="SNase"/>
    <property type="match status" value="1"/>
</dbReference>